<keyword evidence="1" id="KW-0812">Transmembrane</keyword>
<sequence>RRITDSSHLLLSLSLKVSSFLAGLYYTTAATNHNGYLFSSTIFSSVLLCFCSYSL</sequence>
<keyword evidence="3" id="KW-1185">Reference proteome</keyword>
<comment type="caution">
    <text evidence="2">The sequence shown here is derived from an EMBL/GenBank/DDBJ whole genome shotgun (WGS) entry which is preliminary data.</text>
</comment>
<protein>
    <submittedName>
        <fullName evidence="2">Uncharacterized protein</fullName>
    </submittedName>
</protein>
<dbReference type="EMBL" id="JACEGQ020000006">
    <property type="protein sequence ID" value="KAH8504628.1"/>
    <property type="molecule type" value="Genomic_DNA"/>
</dbReference>
<name>A0A8T2YHM0_POPDE</name>
<keyword evidence="1" id="KW-0472">Membrane</keyword>
<feature type="non-terminal residue" evidence="2">
    <location>
        <position position="1"/>
    </location>
</feature>
<organism evidence="2 3">
    <name type="scientific">Populus deltoides</name>
    <name type="common">Eastern poplar</name>
    <name type="synonym">Eastern cottonwood</name>
    <dbReference type="NCBI Taxonomy" id="3696"/>
    <lineage>
        <taxon>Eukaryota</taxon>
        <taxon>Viridiplantae</taxon>
        <taxon>Streptophyta</taxon>
        <taxon>Embryophyta</taxon>
        <taxon>Tracheophyta</taxon>
        <taxon>Spermatophyta</taxon>
        <taxon>Magnoliopsida</taxon>
        <taxon>eudicotyledons</taxon>
        <taxon>Gunneridae</taxon>
        <taxon>Pentapetalae</taxon>
        <taxon>rosids</taxon>
        <taxon>fabids</taxon>
        <taxon>Malpighiales</taxon>
        <taxon>Salicaceae</taxon>
        <taxon>Saliceae</taxon>
        <taxon>Populus</taxon>
    </lineage>
</organism>
<dbReference type="AlphaFoldDB" id="A0A8T2YHM0"/>
<proteinExistence type="predicted"/>
<dbReference type="Proteomes" id="UP000807159">
    <property type="component" value="Chromosome 6"/>
</dbReference>
<evidence type="ECO:0000313" key="2">
    <source>
        <dbReference type="EMBL" id="KAH8504628.1"/>
    </source>
</evidence>
<keyword evidence="1" id="KW-1133">Transmembrane helix</keyword>
<reference evidence="2" key="1">
    <citation type="journal article" date="2021" name="J. Hered.">
        <title>Genome Assembly of Salicaceae Populus deltoides (Eastern Cottonwood) I-69 Based on Nanopore Sequencing and Hi-C Technologies.</title>
        <authorList>
            <person name="Bai S."/>
            <person name="Wu H."/>
            <person name="Zhang J."/>
            <person name="Pan Z."/>
            <person name="Zhao W."/>
            <person name="Li Z."/>
            <person name="Tong C."/>
        </authorList>
    </citation>
    <scope>NUCLEOTIDE SEQUENCE</scope>
    <source>
        <tissue evidence="2">Leaf</tissue>
    </source>
</reference>
<gene>
    <name evidence="2" type="ORF">H0E87_012025</name>
</gene>
<feature type="non-terminal residue" evidence="2">
    <location>
        <position position="55"/>
    </location>
</feature>
<evidence type="ECO:0000256" key="1">
    <source>
        <dbReference type="SAM" id="Phobius"/>
    </source>
</evidence>
<evidence type="ECO:0000313" key="3">
    <source>
        <dbReference type="Proteomes" id="UP000807159"/>
    </source>
</evidence>
<accession>A0A8T2YHM0</accession>
<feature type="transmembrane region" description="Helical" evidence="1">
    <location>
        <begin position="9"/>
        <end position="29"/>
    </location>
</feature>